<proteinExistence type="predicted"/>
<reference evidence="1" key="1">
    <citation type="journal article" date="2014" name="PLoS ONE">
        <title>Transcriptome-Based Identification of ABC Transporters in the Western Tarnished Plant Bug Lygus hesperus.</title>
        <authorList>
            <person name="Hull J.J."/>
            <person name="Chaney K."/>
            <person name="Geib S.M."/>
            <person name="Fabrick J.A."/>
            <person name="Brent C.S."/>
            <person name="Walsh D."/>
            <person name="Lavine L.C."/>
        </authorList>
    </citation>
    <scope>NUCLEOTIDE SEQUENCE</scope>
</reference>
<dbReference type="EMBL" id="GBHO01020778">
    <property type="protein sequence ID" value="JAG22826.1"/>
    <property type="molecule type" value="Transcribed_RNA"/>
</dbReference>
<accession>A0A0A9XT45</accession>
<name>A0A0A9XT45_LYGHE</name>
<protein>
    <submittedName>
        <fullName evidence="1">Alanine--tRNA ligase</fullName>
    </submittedName>
</protein>
<organism evidence="1">
    <name type="scientific">Lygus hesperus</name>
    <name type="common">Western plant bug</name>
    <dbReference type="NCBI Taxonomy" id="30085"/>
    <lineage>
        <taxon>Eukaryota</taxon>
        <taxon>Metazoa</taxon>
        <taxon>Ecdysozoa</taxon>
        <taxon>Arthropoda</taxon>
        <taxon>Hexapoda</taxon>
        <taxon>Insecta</taxon>
        <taxon>Pterygota</taxon>
        <taxon>Neoptera</taxon>
        <taxon>Paraneoptera</taxon>
        <taxon>Hemiptera</taxon>
        <taxon>Heteroptera</taxon>
        <taxon>Panheteroptera</taxon>
        <taxon>Cimicomorpha</taxon>
        <taxon>Miridae</taxon>
        <taxon>Mirini</taxon>
        <taxon>Lygus</taxon>
    </lineage>
</organism>
<sequence length="210" mass="21763">MAVDCPVWSTLPPFLPTLLGRCSGKRTRCYCAMLSTPTMCRVAASALPPTSPSAVAVVAVATRLRSTATYRLGTVLYCTACIRATNSWSMPLSIRTPALLHCCMCVTVTAPVCALPIGTHSAVSTVVLSATTGPLVVVLAVCCSPCLATGSGCSCATTATRAPYPVCSVRNFPTSNLVGTVVSLVLLSLGSHSPLPPPLVLVFSPHYLFC</sequence>
<evidence type="ECO:0000313" key="1">
    <source>
        <dbReference type="EMBL" id="JAG22826.1"/>
    </source>
</evidence>
<gene>
    <name evidence="1" type="primary">alaS_0</name>
    <name evidence="1" type="ORF">CM83_12347</name>
</gene>
<dbReference type="GO" id="GO:0016874">
    <property type="term" value="F:ligase activity"/>
    <property type="evidence" value="ECO:0007669"/>
    <property type="project" value="UniProtKB-KW"/>
</dbReference>
<dbReference type="AlphaFoldDB" id="A0A0A9XT45"/>
<keyword evidence="1" id="KW-0436">Ligase</keyword>
<reference evidence="1" key="2">
    <citation type="submission" date="2014-07" db="EMBL/GenBank/DDBJ databases">
        <authorList>
            <person name="Hull J."/>
        </authorList>
    </citation>
    <scope>NUCLEOTIDE SEQUENCE</scope>
</reference>